<reference evidence="8 9" key="1">
    <citation type="journal article" date="2019" name="ISME J.">
        <title>Candidatus Macondimonas diazotrophica, a novel gammaproteobacterial genus dominating crude-oil-contaminated coastal sediments.</title>
        <authorList>
            <person name="Karthikeyan S."/>
            <person name="Konstantinidis K."/>
        </authorList>
    </citation>
    <scope>NUCLEOTIDE SEQUENCE [LARGE SCALE GENOMIC DNA]</scope>
    <source>
        <strain evidence="8 9">KTK01</strain>
    </source>
</reference>
<dbReference type="PRINTS" id="PR00800">
    <property type="entry name" value="YHDCRBOXLASE"/>
</dbReference>
<evidence type="ECO:0000256" key="7">
    <source>
        <dbReference type="RuleBase" id="RU000382"/>
    </source>
</evidence>
<evidence type="ECO:0000313" key="8">
    <source>
        <dbReference type="EMBL" id="TFZ81793.1"/>
    </source>
</evidence>
<evidence type="ECO:0000256" key="2">
    <source>
        <dbReference type="ARBA" id="ARBA00009533"/>
    </source>
</evidence>
<dbReference type="OrthoDB" id="9803665at2"/>
<dbReference type="GO" id="GO:0019752">
    <property type="term" value="P:carboxylic acid metabolic process"/>
    <property type="evidence" value="ECO:0007669"/>
    <property type="project" value="InterPro"/>
</dbReference>
<keyword evidence="9" id="KW-1185">Reference proteome</keyword>
<dbReference type="CDD" id="cd06450">
    <property type="entry name" value="DOPA_deC_like"/>
    <property type="match status" value="1"/>
</dbReference>
<dbReference type="SUPFAM" id="SSF53383">
    <property type="entry name" value="PLP-dependent transferases"/>
    <property type="match status" value="1"/>
</dbReference>
<gene>
    <name evidence="8" type="ORF">E4680_10820</name>
</gene>
<dbReference type="EMBL" id="SRIO01000015">
    <property type="protein sequence ID" value="TFZ81793.1"/>
    <property type="molecule type" value="Genomic_DNA"/>
</dbReference>
<dbReference type="PANTHER" id="PTHR45677:SF8">
    <property type="entry name" value="CYSTEINE SULFINIC ACID DECARBOXYLASE"/>
    <property type="match status" value="1"/>
</dbReference>
<keyword evidence="3" id="KW-0210">Decarboxylase</keyword>
<keyword evidence="5 7" id="KW-0456">Lyase</keyword>
<dbReference type="InterPro" id="IPR015422">
    <property type="entry name" value="PyrdxlP-dep_Trfase_small"/>
</dbReference>
<dbReference type="GO" id="GO:0006520">
    <property type="term" value="P:amino acid metabolic process"/>
    <property type="evidence" value="ECO:0007669"/>
    <property type="project" value="InterPro"/>
</dbReference>
<comment type="similarity">
    <text evidence="2 7">Belongs to the group II decarboxylase family.</text>
</comment>
<dbReference type="GO" id="GO:0005737">
    <property type="term" value="C:cytoplasm"/>
    <property type="evidence" value="ECO:0007669"/>
    <property type="project" value="TreeGrafter"/>
</dbReference>
<dbReference type="InterPro" id="IPR002129">
    <property type="entry name" value="PyrdxlP-dep_de-COase"/>
</dbReference>
<organism evidence="8 9">
    <name type="scientific">Candidatus Macondimonas diazotrophica</name>
    <dbReference type="NCBI Taxonomy" id="2305248"/>
    <lineage>
        <taxon>Bacteria</taxon>
        <taxon>Pseudomonadati</taxon>
        <taxon>Pseudomonadota</taxon>
        <taxon>Gammaproteobacteria</taxon>
        <taxon>Chromatiales</taxon>
        <taxon>Ectothiorhodospiraceae</taxon>
        <taxon>Candidatus Macondimonas</taxon>
    </lineage>
</organism>
<feature type="modified residue" description="N6-(pyridoxal phosphate)lysine" evidence="6">
    <location>
        <position position="328"/>
    </location>
</feature>
<dbReference type="InterPro" id="IPR015424">
    <property type="entry name" value="PyrdxlP-dep_Trfase"/>
</dbReference>
<evidence type="ECO:0000256" key="5">
    <source>
        <dbReference type="ARBA" id="ARBA00023239"/>
    </source>
</evidence>
<dbReference type="InterPro" id="IPR010977">
    <property type="entry name" value="Aromatic_deC"/>
</dbReference>
<dbReference type="Gene3D" id="3.90.1150.10">
    <property type="entry name" value="Aspartate Aminotransferase, domain 1"/>
    <property type="match status" value="1"/>
</dbReference>
<dbReference type="PANTHER" id="PTHR45677">
    <property type="entry name" value="GLUTAMATE DECARBOXYLASE-RELATED"/>
    <property type="match status" value="1"/>
</dbReference>
<dbReference type="GO" id="GO:0030170">
    <property type="term" value="F:pyridoxal phosphate binding"/>
    <property type="evidence" value="ECO:0007669"/>
    <property type="project" value="InterPro"/>
</dbReference>
<accession>A0A4Z0F8F5</accession>
<evidence type="ECO:0000313" key="9">
    <source>
        <dbReference type="Proteomes" id="UP000297890"/>
    </source>
</evidence>
<dbReference type="AlphaFoldDB" id="A0A4Z0F8F5"/>
<protein>
    <submittedName>
        <fullName evidence="8">Pyridoxal-dependent decarboxylase</fullName>
    </submittedName>
</protein>
<comment type="cofactor">
    <cofactor evidence="1 6 7">
        <name>pyridoxal 5'-phosphate</name>
        <dbReference type="ChEBI" id="CHEBI:597326"/>
    </cofactor>
</comment>
<keyword evidence="4 6" id="KW-0663">Pyridoxal phosphate</keyword>
<dbReference type="Proteomes" id="UP000297890">
    <property type="component" value="Unassembled WGS sequence"/>
</dbReference>
<dbReference type="InterPro" id="IPR015421">
    <property type="entry name" value="PyrdxlP-dep_Trfase_major"/>
</dbReference>
<evidence type="ECO:0000256" key="1">
    <source>
        <dbReference type="ARBA" id="ARBA00001933"/>
    </source>
</evidence>
<evidence type="ECO:0000256" key="4">
    <source>
        <dbReference type="ARBA" id="ARBA00022898"/>
    </source>
</evidence>
<dbReference type="Gene3D" id="1.20.1650.10">
    <property type="entry name" value="PLP-dependent transferases"/>
    <property type="match status" value="1"/>
</dbReference>
<dbReference type="Gene3D" id="3.40.640.10">
    <property type="entry name" value="Type I PLP-dependent aspartate aminotransferase-like (Major domain)"/>
    <property type="match status" value="1"/>
</dbReference>
<evidence type="ECO:0000256" key="3">
    <source>
        <dbReference type="ARBA" id="ARBA00022793"/>
    </source>
</evidence>
<proteinExistence type="inferred from homology"/>
<name>A0A4Z0F8F5_9GAMM</name>
<evidence type="ECO:0000256" key="6">
    <source>
        <dbReference type="PIRSR" id="PIRSR602129-50"/>
    </source>
</evidence>
<dbReference type="Pfam" id="PF00282">
    <property type="entry name" value="Pyridoxal_deC"/>
    <property type="match status" value="1"/>
</dbReference>
<comment type="caution">
    <text evidence="8">The sequence shown here is derived from an EMBL/GenBank/DDBJ whole genome shotgun (WGS) entry which is preliminary data.</text>
</comment>
<dbReference type="GO" id="GO:0016831">
    <property type="term" value="F:carboxy-lyase activity"/>
    <property type="evidence" value="ECO:0007669"/>
    <property type="project" value="UniProtKB-KW"/>
</dbReference>
<sequence>MSMGKRVEVIDDAPWGRSQDWIDSGLLNGRNAADFASAVGQVTQTLLGRFDQVQQPFSGVLPAELATAFEAVGLDQPLASFEAALDELEKLYLHDAVYFHHPRYMAHLNCPIAYPAVAAELITAAVNSSVDTWDQSAGATLIEQHLIDWTARRIGFDARADGVFTSGGTQSNLMALLLARDHYSLVRLDGYSIQKQGLPAEAARFRILASRIAHFSLQKAASVLGLGADAVVPVDCDADYRMSPVALTNAIDQCRRTGHTPIAVVATLGSTDFGSIDPIAELAPICRQAGLWLHADAAYGCGLLVSPNCRERLAGIEQADSVTVDFHKSFLQPVSCSAFMVKDRDHLSCLTYHADYLNPRSQTQEKTPNLVCKSLQTTRRFDALKLWMTLRVLGPDKLGEAFEQVMALAQAAHTLLTQDADFEVLHRPELSTLVFRYRPAGVTDPALLDELNAAIRKALMRDGRALVAATREAGRSYLKFTLLNPATTLTDIRAVLSALRTHGQAFLDACSPALQGDARICGVN</sequence>